<dbReference type="InterPro" id="IPR017871">
    <property type="entry name" value="ABC_transporter-like_CS"/>
</dbReference>
<dbReference type="NCBIfam" id="TIGR01727">
    <property type="entry name" value="oligo_HPY"/>
    <property type="match status" value="1"/>
</dbReference>
<protein>
    <submittedName>
        <fullName evidence="9">ABC transporter ATP-binding protein</fullName>
    </submittedName>
</protein>
<evidence type="ECO:0000259" key="8">
    <source>
        <dbReference type="PROSITE" id="PS50893"/>
    </source>
</evidence>
<dbReference type="InterPro" id="IPR003439">
    <property type="entry name" value="ABC_transporter-like_ATP-bd"/>
</dbReference>
<reference evidence="9 10" key="1">
    <citation type="submission" date="2024-10" db="EMBL/GenBank/DDBJ databases">
        <authorList>
            <person name="Topkara A.R."/>
            <person name="Saygin H."/>
        </authorList>
    </citation>
    <scope>NUCLEOTIDE SEQUENCE [LARGE SCALE GENOMIC DNA]</scope>
    <source>
        <strain evidence="9 10">M3C6</strain>
    </source>
</reference>
<gene>
    <name evidence="9" type="ORF">ACFLIM_33320</name>
</gene>
<dbReference type="RefSeq" id="WP_393172312.1">
    <property type="nucleotide sequence ID" value="NZ_JBICRM010000025.1"/>
</dbReference>
<dbReference type="Pfam" id="PF00005">
    <property type="entry name" value="ABC_tran"/>
    <property type="match status" value="1"/>
</dbReference>
<accession>A0ABW7ANW1</accession>
<dbReference type="CDD" id="cd03257">
    <property type="entry name" value="ABC_NikE_OppD_transporters"/>
    <property type="match status" value="1"/>
</dbReference>
<sequence length="334" mass="36449">MAEPLLDIRDLRVSFRTRRGVITAVDGLSFSVDAGQVLGIVGESGSGKSVSMLSLLKLIRDPNAQVSGTATFAGQDLLAMSDKQLRAIRGRDIAMIFQDPMTALTPVYTIGWHIAEQIRTHEAVSRNEARERAVRLLEEVGIANAARRVDDYPHQFSGGMRQRAVIALALACNPRLLIADEPTTALDVTTQAQILNLMRRLRETHGSAIVVITHDMGVVSEMSDRVLVMYGGRAVEHGTTTEVLRRPRHPYTWGLLGSVPRVTGPKARRLAAIPGASISPFDVHTGCAFAPRCAFRLPDCDEPPRLTGAGGHLDACWLPAGDRDQLRRASREPR</sequence>
<dbReference type="PROSITE" id="PS50893">
    <property type="entry name" value="ABC_TRANSPORTER_2"/>
    <property type="match status" value="1"/>
</dbReference>
<evidence type="ECO:0000256" key="5">
    <source>
        <dbReference type="ARBA" id="ARBA00022741"/>
    </source>
</evidence>
<evidence type="ECO:0000256" key="6">
    <source>
        <dbReference type="ARBA" id="ARBA00022840"/>
    </source>
</evidence>
<keyword evidence="7" id="KW-0472">Membrane</keyword>
<evidence type="ECO:0000256" key="2">
    <source>
        <dbReference type="ARBA" id="ARBA00005417"/>
    </source>
</evidence>
<dbReference type="InterPro" id="IPR013563">
    <property type="entry name" value="Oligopep_ABC_C"/>
</dbReference>
<proteinExistence type="inferred from homology"/>
<dbReference type="Gene3D" id="3.40.50.300">
    <property type="entry name" value="P-loop containing nucleotide triphosphate hydrolases"/>
    <property type="match status" value="1"/>
</dbReference>
<comment type="similarity">
    <text evidence="2">Belongs to the ABC transporter superfamily.</text>
</comment>
<dbReference type="Proteomes" id="UP001603978">
    <property type="component" value="Unassembled WGS sequence"/>
</dbReference>
<dbReference type="PROSITE" id="PS00211">
    <property type="entry name" value="ABC_TRANSPORTER_1"/>
    <property type="match status" value="1"/>
</dbReference>
<keyword evidence="4" id="KW-1003">Cell membrane</keyword>
<keyword evidence="10" id="KW-1185">Reference proteome</keyword>
<organism evidence="9 10">
    <name type="scientific">Nonomuraea marmarensis</name>
    <dbReference type="NCBI Taxonomy" id="3351344"/>
    <lineage>
        <taxon>Bacteria</taxon>
        <taxon>Bacillati</taxon>
        <taxon>Actinomycetota</taxon>
        <taxon>Actinomycetes</taxon>
        <taxon>Streptosporangiales</taxon>
        <taxon>Streptosporangiaceae</taxon>
        <taxon>Nonomuraea</taxon>
    </lineage>
</organism>
<comment type="caution">
    <text evidence="9">The sequence shown here is derived from an EMBL/GenBank/DDBJ whole genome shotgun (WGS) entry which is preliminary data.</text>
</comment>
<dbReference type="Pfam" id="PF08352">
    <property type="entry name" value="oligo_HPY"/>
    <property type="match status" value="1"/>
</dbReference>
<comment type="subcellular location">
    <subcellularLocation>
        <location evidence="1">Cell membrane</location>
        <topology evidence="1">Peripheral membrane protein</topology>
    </subcellularLocation>
</comment>
<evidence type="ECO:0000256" key="4">
    <source>
        <dbReference type="ARBA" id="ARBA00022475"/>
    </source>
</evidence>
<dbReference type="GO" id="GO:0005524">
    <property type="term" value="F:ATP binding"/>
    <property type="evidence" value="ECO:0007669"/>
    <property type="project" value="UniProtKB-KW"/>
</dbReference>
<dbReference type="InterPro" id="IPR050388">
    <property type="entry name" value="ABC_Ni/Peptide_Import"/>
</dbReference>
<dbReference type="InterPro" id="IPR003593">
    <property type="entry name" value="AAA+_ATPase"/>
</dbReference>
<evidence type="ECO:0000313" key="10">
    <source>
        <dbReference type="Proteomes" id="UP001603978"/>
    </source>
</evidence>
<evidence type="ECO:0000256" key="3">
    <source>
        <dbReference type="ARBA" id="ARBA00022448"/>
    </source>
</evidence>
<dbReference type="PANTHER" id="PTHR43297:SF2">
    <property type="entry name" value="DIPEPTIDE TRANSPORT ATP-BINDING PROTEIN DPPD"/>
    <property type="match status" value="1"/>
</dbReference>
<keyword evidence="6 9" id="KW-0067">ATP-binding</keyword>
<dbReference type="EMBL" id="JBICRM010000025">
    <property type="protein sequence ID" value="MFG1708101.1"/>
    <property type="molecule type" value="Genomic_DNA"/>
</dbReference>
<feature type="domain" description="ABC transporter" evidence="8">
    <location>
        <begin position="8"/>
        <end position="256"/>
    </location>
</feature>
<evidence type="ECO:0000256" key="7">
    <source>
        <dbReference type="ARBA" id="ARBA00023136"/>
    </source>
</evidence>
<keyword evidence="5" id="KW-0547">Nucleotide-binding</keyword>
<dbReference type="PANTHER" id="PTHR43297">
    <property type="entry name" value="OLIGOPEPTIDE TRANSPORT ATP-BINDING PROTEIN APPD"/>
    <property type="match status" value="1"/>
</dbReference>
<keyword evidence="3" id="KW-0813">Transport</keyword>
<name>A0ABW7ANW1_9ACTN</name>
<evidence type="ECO:0000313" key="9">
    <source>
        <dbReference type="EMBL" id="MFG1708101.1"/>
    </source>
</evidence>
<dbReference type="SMART" id="SM00382">
    <property type="entry name" value="AAA"/>
    <property type="match status" value="1"/>
</dbReference>
<dbReference type="SUPFAM" id="SSF52540">
    <property type="entry name" value="P-loop containing nucleoside triphosphate hydrolases"/>
    <property type="match status" value="1"/>
</dbReference>
<dbReference type="InterPro" id="IPR027417">
    <property type="entry name" value="P-loop_NTPase"/>
</dbReference>
<evidence type="ECO:0000256" key="1">
    <source>
        <dbReference type="ARBA" id="ARBA00004202"/>
    </source>
</evidence>